<dbReference type="SUPFAM" id="SSF48498">
    <property type="entry name" value="Tetracyclin repressor-like, C-terminal domain"/>
    <property type="match status" value="1"/>
</dbReference>
<keyword evidence="4" id="KW-0804">Transcription</keyword>
<dbReference type="InterPro" id="IPR050109">
    <property type="entry name" value="HTH-type_TetR-like_transc_reg"/>
</dbReference>
<gene>
    <name evidence="7" type="ORF">Adu01nite_30140</name>
</gene>
<organism evidence="7 8">
    <name type="scientific">Paractinoplanes durhamensis</name>
    <dbReference type="NCBI Taxonomy" id="113563"/>
    <lineage>
        <taxon>Bacteria</taxon>
        <taxon>Bacillati</taxon>
        <taxon>Actinomycetota</taxon>
        <taxon>Actinomycetes</taxon>
        <taxon>Micromonosporales</taxon>
        <taxon>Micromonosporaceae</taxon>
        <taxon>Paractinoplanes</taxon>
    </lineage>
</organism>
<dbReference type="PANTHER" id="PTHR30055:SF234">
    <property type="entry name" value="HTH-TYPE TRANSCRIPTIONAL REGULATOR BETI"/>
    <property type="match status" value="1"/>
</dbReference>
<feature type="domain" description="HTH tetR-type" evidence="6">
    <location>
        <begin position="8"/>
        <end position="68"/>
    </location>
</feature>
<dbReference type="Gene3D" id="1.10.357.10">
    <property type="entry name" value="Tetracycline Repressor, domain 2"/>
    <property type="match status" value="1"/>
</dbReference>
<dbReference type="InterPro" id="IPR001647">
    <property type="entry name" value="HTH_TetR"/>
</dbReference>
<evidence type="ECO:0000256" key="4">
    <source>
        <dbReference type="ARBA" id="ARBA00023163"/>
    </source>
</evidence>
<keyword evidence="1" id="KW-0678">Repressor</keyword>
<evidence type="ECO:0000256" key="5">
    <source>
        <dbReference type="PROSITE-ProRule" id="PRU00335"/>
    </source>
</evidence>
<sequence length="198" mass="21682">MPKIVDHDQRRSEIVEAFLAVVTRDGLPSASSRAIAAELGVGTGALWHYFDDFDAVASAAYQRVFERTNARIADATAGRRGLDAIEAMMREILPLAKETLDEAQVVVGFWGRLAANDRLADAEADLGAVWGGQLHGFLREAIADHILRPDTPVSGLVDMLLSMSVGQQVHVVMRSPLADPARQWALLDNCLRPWRTPE</sequence>
<dbReference type="PROSITE" id="PS50977">
    <property type="entry name" value="HTH_TETR_2"/>
    <property type="match status" value="1"/>
</dbReference>
<evidence type="ECO:0000313" key="8">
    <source>
        <dbReference type="Proteomes" id="UP000637628"/>
    </source>
</evidence>
<evidence type="ECO:0000256" key="2">
    <source>
        <dbReference type="ARBA" id="ARBA00023015"/>
    </source>
</evidence>
<dbReference type="EMBL" id="BOML01000025">
    <property type="protein sequence ID" value="GIE01664.1"/>
    <property type="molecule type" value="Genomic_DNA"/>
</dbReference>
<dbReference type="InterPro" id="IPR009057">
    <property type="entry name" value="Homeodomain-like_sf"/>
</dbReference>
<evidence type="ECO:0000313" key="7">
    <source>
        <dbReference type="EMBL" id="GIE01664.1"/>
    </source>
</evidence>
<evidence type="ECO:0000259" key="6">
    <source>
        <dbReference type="PROSITE" id="PS50977"/>
    </source>
</evidence>
<protein>
    <submittedName>
        <fullName evidence="7">Transcriptional regulator</fullName>
    </submittedName>
</protein>
<evidence type="ECO:0000256" key="1">
    <source>
        <dbReference type="ARBA" id="ARBA00022491"/>
    </source>
</evidence>
<name>A0ABQ3YWF3_9ACTN</name>
<dbReference type="Proteomes" id="UP000637628">
    <property type="component" value="Unassembled WGS sequence"/>
</dbReference>
<keyword evidence="8" id="KW-1185">Reference proteome</keyword>
<feature type="DNA-binding region" description="H-T-H motif" evidence="5">
    <location>
        <begin position="31"/>
        <end position="50"/>
    </location>
</feature>
<dbReference type="InterPro" id="IPR039538">
    <property type="entry name" value="BetI_C"/>
</dbReference>
<dbReference type="PANTHER" id="PTHR30055">
    <property type="entry name" value="HTH-TYPE TRANSCRIPTIONAL REGULATOR RUTR"/>
    <property type="match status" value="1"/>
</dbReference>
<keyword evidence="3 5" id="KW-0238">DNA-binding</keyword>
<comment type="caution">
    <text evidence="7">The sequence shown here is derived from an EMBL/GenBank/DDBJ whole genome shotgun (WGS) entry which is preliminary data.</text>
</comment>
<evidence type="ECO:0000256" key="3">
    <source>
        <dbReference type="ARBA" id="ARBA00023125"/>
    </source>
</evidence>
<dbReference type="SUPFAM" id="SSF46689">
    <property type="entry name" value="Homeodomain-like"/>
    <property type="match status" value="1"/>
</dbReference>
<keyword evidence="2" id="KW-0805">Transcription regulation</keyword>
<proteinExistence type="predicted"/>
<dbReference type="RefSeq" id="WP_203727438.1">
    <property type="nucleotide sequence ID" value="NZ_BAAATX010000005.1"/>
</dbReference>
<dbReference type="Pfam" id="PF13977">
    <property type="entry name" value="TetR_C_6"/>
    <property type="match status" value="1"/>
</dbReference>
<accession>A0ABQ3YWF3</accession>
<dbReference type="InterPro" id="IPR036271">
    <property type="entry name" value="Tet_transcr_reg_TetR-rel_C_sf"/>
</dbReference>
<reference evidence="7 8" key="1">
    <citation type="submission" date="2021-01" db="EMBL/GenBank/DDBJ databases">
        <title>Whole genome shotgun sequence of Actinoplanes durhamensis NBRC 14914.</title>
        <authorList>
            <person name="Komaki H."/>
            <person name="Tamura T."/>
        </authorList>
    </citation>
    <scope>NUCLEOTIDE SEQUENCE [LARGE SCALE GENOMIC DNA]</scope>
    <source>
        <strain evidence="7 8">NBRC 14914</strain>
    </source>
</reference>